<dbReference type="AlphaFoldDB" id="B0TSM8"/>
<sequence length="92" mass="10162">MNKAMNKFRQVNKQQIATVAVLMLLVVAVQVSTDRAGDWIFIGLNLIEMGSGTQSNLTDFSDVAADVTLGDTELVLQIVTRTLECFITWLTQ</sequence>
<organism evidence="1 2">
    <name type="scientific">Shewanella halifaxensis (strain HAW-EB4)</name>
    <dbReference type="NCBI Taxonomy" id="458817"/>
    <lineage>
        <taxon>Bacteria</taxon>
        <taxon>Pseudomonadati</taxon>
        <taxon>Pseudomonadota</taxon>
        <taxon>Gammaproteobacteria</taxon>
        <taxon>Alteromonadales</taxon>
        <taxon>Shewanellaceae</taxon>
        <taxon>Shewanella</taxon>
    </lineage>
</organism>
<reference evidence="1" key="1">
    <citation type="submission" date="2008-01" db="EMBL/GenBank/DDBJ databases">
        <title>Complete sequence of Shewanella halifaxensis HAW-EB4.</title>
        <authorList>
            <consortium name="US DOE Joint Genome Institute"/>
            <person name="Copeland A."/>
            <person name="Lucas S."/>
            <person name="Lapidus A."/>
            <person name="Glavina del Rio T."/>
            <person name="Dalin E."/>
            <person name="Tice H."/>
            <person name="Bruce D."/>
            <person name="Goodwin L."/>
            <person name="Pitluck S."/>
            <person name="Sims D."/>
            <person name="Brettin T."/>
            <person name="Detter J.C."/>
            <person name="Han C."/>
            <person name="Kuske C.R."/>
            <person name="Schmutz J."/>
            <person name="Larimer F."/>
            <person name="Land M."/>
            <person name="Hauser L."/>
            <person name="Kyrpides N."/>
            <person name="Kim E."/>
            <person name="Zhao J.-S."/>
            <person name="Richardson P."/>
        </authorList>
    </citation>
    <scope>NUCLEOTIDE SEQUENCE [LARGE SCALE GENOMIC DNA]</scope>
    <source>
        <strain evidence="1">HAW-EB4</strain>
    </source>
</reference>
<evidence type="ECO:0000313" key="2">
    <source>
        <dbReference type="Proteomes" id="UP000001317"/>
    </source>
</evidence>
<dbReference type="STRING" id="458817.Shal_3436"/>
<accession>B0TSM8</accession>
<dbReference type="HOGENOM" id="CLU_2345102_0_0_6"/>
<name>B0TSM8_SHEHH</name>
<dbReference type="KEGG" id="shl:Shal_3436"/>
<dbReference type="EMBL" id="CP000931">
    <property type="protein sequence ID" value="ABZ77982.1"/>
    <property type="molecule type" value="Genomic_DNA"/>
</dbReference>
<protein>
    <submittedName>
        <fullName evidence="1">Uncharacterized protein</fullName>
    </submittedName>
</protein>
<evidence type="ECO:0000313" key="1">
    <source>
        <dbReference type="EMBL" id="ABZ77982.1"/>
    </source>
</evidence>
<dbReference type="RefSeq" id="WP_012278502.1">
    <property type="nucleotide sequence ID" value="NC_010334.1"/>
</dbReference>
<proteinExistence type="predicted"/>
<dbReference type="OrthoDB" id="9992969at2"/>
<keyword evidence="2" id="KW-1185">Reference proteome</keyword>
<gene>
    <name evidence="1" type="ordered locus">Shal_3436</name>
</gene>
<dbReference type="Proteomes" id="UP000001317">
    <property type="component" value="Chromosome"/>
</dbReference>